<feature type="transmembrane region" description="Helical" evidence="5">
    <location>
        <begin position="80"/>
        <end position="98"/>
    </location>
</feature>
<reference evidence="7 8" key="1">
    <citation type="submission" date="2016-10" db="EMBL/GenBank/DDBJ databases">
        <authorList>
            <person name="de Groot N.N."/>
        </authorList>
    </citation>
    <scope>NUCLEOTIDE SEQUENCE [LARGE SCALE GENOMIC DNA]</scope>
    <source>
        <strain evidence="7 8">DSM 9179</strain>
    </source>
</reference>
<sequence>MKTGKLVLKFSSSSMLVFIFIIITLLEIRLFDLVQIPGVLSRIWSEANWTFVFCVMVVVTIIQVLKKPSIWYKSGFIRKYFRLLMVSLIIIVAYSIVIYQKQGIIYILYSCTDFLSVVFSLYILEIMKKKGDYKVIFNILLAFATIISGLCIVQSFIYSNGGPLFLQGASGAVMRNGKLRMSLGSFQMISTVYALYKCYGISNKNKIIGTIIFMINFFALLYAGQTRMQIIAVVLGCIVVIMLYTNTPIRSLIVCIFGFSVIIYLVYSGMLSGFFGTFSDESISDNNARFGALTFYWQHFLQNPLICFGFIVNPIYFSLKYGPFGKYYYVDVGVVGLLAQTGLFTIIIYIWPVIHWGKECINILKNKVYRNKYGFLVVLLVLVIATTPTLIITNSGRSFMWPVLFATYEFFSIRLNEDRRNILNGN</sequence>
<dbReference type="Pfam" id="PF04932">
    <property type="entry name" value="Wzy_C"/>
    <property type="match status" value="1"/>
</dbReference>
<keyword evidence="8" id="KW-1185">Reference proteome</keyword>
<dbReference type="RefSeq" id="WP_092456923.1">
    <property type="nucleotide sequence ID" value="NZ_FOJI01000018.1"/>
</dbReference>
<feature type="transmembrane region" description="Helical" evidence="5">
    <location>
        <begin position="104"/>
        <end position="124"/>
    </location>
</feature>
<keyword evidence="2 5" id="KW-0812">Transmembrane</keyword>
<dbReference type="OrthoDB" id="2084414at2"/>
<name>A0A1I0RLD0_9FIRM</name>
<evidence type="ECO:0000313" key="8">
    <source>
        <dbReference type="Proteomes" id="UP000199701"/>
    </source>
</evidence>
<gene>
    <name evidence="7" type="ORF">SAMN05421659_11852</name>
</gene>
<dbReference type="AlphaFoldDB" id="A0A1I0RLD0"/>
<feature type="transmembrane region" description="Helical" evidence="5">
    <location>
        <begin position="207"/>
        <end position="223"/>
    </location>
</feature>
<dbReference type="STRING" id="99656.SAMN05421659_11852"/>
<proteinExistence type="predicted"/>
<evidence type="ECO:0000259" key="6">
    <source>
        <dbReference type="Pfam" id="PF04932"/>
    </source>
</evidence>
<dbReference type="Proteomes" id="UP000199701">
    <property type="component" value="Unassembled WGS sequence"/>
</dbReference>
<organism evidence="7 8">
    <name type="scientific">[Clostridium] fimetarium</name>
    <dbReference type="NCBI Taxonomy" id="99656"/>
    <lineage>
        <taxon>Bacteria</taxon>
        <taxon>Bacillati</taxon>
        <taxon>Bacillota</taxon>
        <taxon>Clostridia</taxon>
        <taxon>Lachnospirales</taxon>
        <taxon>Lachnospiraceae</taxon>
    </lineage>
</organism>
<evidence type="ECO:0000256" key="3">
    <source>
        <dbReference type="ARBA" id="ARBA00022989"/>
    </source>
</evidence>
<comment type="subcellular location">
    <subcellularLocation>
        <location evidence="1">Membrane</location>
        <topology evidence="1">Multi-pass membrane protein</topology>
    </subcellularLocation>
</comment>
<feature type="transmembrane region" description="Helical" evidence="5">
    <location>
        <begin position="252"/>
        <end position="275"/>
    </location>
</feature>
<feature type="transmembrane region" description="Helical" evidence="5">
    <location>
        <begin position="7"/>
        <end position="28"/>
    </location>
</feature>
<dbReference type="EMBL" id="FOJI01000018">
    <property type="protein sequence ID" value="SEW41991.1"/>
    <property type="molecule type" value="Genomic_DNA"/>
</dbReference>
<feature type="transmembrane region" description="Helical" evidence="5">
    <location>
        <begin position="48"/>
        <end position="65"/>
    </location>
</feature>
<feature type="transmembrane region" description="Helical" evidence="5">
    <location>
        <begin position="136"/>
        <end position="157"/>
    </location>
</feature>
<feature type="transmembrane region" description="Helical" evidence="5">
    <location>
        <begin position="373"/>
        <end position="392"/>
    </location>
</feature>
<dbReference type="InterPro" id="IPR007016">
    <property type="entry name" value="O-antigen_ligase-rel_domated"/>
</dbReference>
<feature type="transmembrane region" description="Helical" evidence="5">
    <location>
        <begin position="229"/>
        <end position="245"/>
    </location>
</feature>
<protein>
    <recommendedName>
        <fullName evidence="6">O-antigen ligase-related domain-containing protein</fullName>
    </recommendedName>
</protein>
<accession>A0A1I0RLD0</accession>
<evidence type="ECO:0000256" key="4">
    <source>
        <dbReference type="ARBA" id="ARBA00023136"/>
    </source>
</evidence>
<evidence type="ECO:0000256" key="2">
    <source>
        <dbReference type="ARBA" id="ARBA00022692"/>
    </source>
</evidence>
<feature type="transmembrane region" description="Helical" evidence="5">
    <location>
        <begin position="295"/>
        <end position="316"/>
    </location>
</feature>
<keyword evidence="4 5" id="KW-0472">Membrane</keyword>
<evidence type="ECO:0000313" key="7">
    <source>
        <dbReference type="EMBL" id="SEW41991.1"/>
    </source>
</evidence>
<feature type="transmembrane region" description="Helical" evidence="5">
    <location>
        <begin position="328"/>
        <end position="353"/>
    </location>
</feature>
<dbReference type="GO" id="GO:0016020">
    <property type="term" value="C:membrane"/>
    <property type="evidence" value="ECO:0007669"/>
    <property type="project" value="UniProtKB-SubCell"/>
</dbReference>
<evidence type="ECO:0000256" key="1">
    <source>
        <dbReference type="ARBA" id="ARBA00004141"/>
    </source>
</evidence>
<keyword evidence="3 5" id="KW-1133">Transmembrane helix</keyword>
<feature type="domain" description="O-antigen ligase-related" evidence="6">
    <location>
        <begin position="214"/>
        <end position="350"/>
    </location>
</feature>
<evidence type="ECO:0000256" key="5">
    <source>
        <dbReference type="SAM" id="Phobius"/>
    </source>
</evidence>